<feature type="region of interest" description="Disordered" evidence="6">
    <location>
        <begin position="924"/>
        <end position="943"/>
    </location>
</feature>
<dbReference type="Gene3D" id="2.60.40.60">
    <property type="entry name" value="Cadherins"/>
    <property type="match status" value="7"/>
</dbReference>
<dbReference type="GO" id="GO:0007156">
    <property type="term" value="P:homophilic cell adhesion via plasma membrane adhesion molecules"/>
    <property type="evidence" value="ECO:0007669"/>
    <property type="project" value="InterPro"/>
</dbReference>
<dbReference type="InterPro" id="IPR039808">
    <property type="entry name" value="Cadherin"/>
</dbReference>
<evidence type="ECO:0000256" key="2">
    <source>
        <dbReference type="ARBA" id="ARBA00022737"/>
    </source>
</evidence>
<evidence type="ECO:0000256" key="4">
    <source>
        <dbReference type="ARBA" id="ARBA00023136"/>
    </source>
</evidence>
<reference evidence="10" key="1">
    <citation type="journal article" date="2023" name="Science">
        <title>Genome structures resolve the early diversification of teleost fishes.</title>
        <authorList>
            <person name="Parey E."/>
            <person name="Louis A."/>
            <person name="Montfort J."/>
            <person name="Bouchez O."/>
            <person name="Roques C."/>
            <person name="Iampietro C."/>
            <person name="Lluch J."/>
            <person name="Castinel A."/>
            <person name="Donnadieu C."/>
            <person name="Desvignes T."/>
            <person name="Floi Bucao C."/>
            <person name="Jouanno E."/>
            <person name="Wen M."/>
            <person name="Mejri S."/>
            <person name="Dirks R."/>
            <person name="Jansen H."/>
            <person name="Henkel C."/>
            <person name="Chen W.J."/>
            <person name="Zahm M."/>
            <person name="Cabau C."/>
            <person name="Klopp C."/>
            <person name="Thompson A.W."/>
            <person name="Robinson-Rechavi M."/>
            <person name="Braasch I."/>
            <person name="Lecointre G."/>
            <person name="Bobe J."/>
            <person name="Postlethwait J.H."/>
            <person name="Berthelot C."/>
            <person name="Roest Crollius H."/>
            <person name="Guiguen Y."/>
        </authorList>
    </citation>
    <scope>NUCLEOTIDE SEQUENCE</scope>
    <source>
        <strain evidence="10">Concon-B</strain>
    </source>
</reference>
<dbReference type="InterPro" id="IPR015919">
    <property type="entry name" value="Cadherin-like_sf"/>
</dbReference>
<sequence length="943" mass="102931">MTLVWLLILAPILVGYVRGAPTINTLEVEVREDTPVGDFAFQIDATDTSGVPLKYAFITTGVYGDAASYFSVDENTGRVALARLLDRESTRVIRPQIEVTSDGPTRKAILVILGDANDNKPAFQNGPFNVEVPENTAVGTSLFFVNATDSDFNAAGIVTYSISSAREANLNVNGIRASSTAEVDITVLDINDNKPLFYACDSDPCDFTTVAHTFSCSVEEQSSRGVPVAGLNMAVRDLDDGQNAVTNIHLEGPGKDVFSVIILPQSSFVQISINRPLEVDYEENTTMTVQVVATDPSITGDCCSTATVTIKINDTNDNAPTFQKETYSLEVKEHSAVGTIIATITARDDDEQGTDNSRMRFEIVPSEFSQNFTIDEFKGILENNGPLDREALDPLANGVIKLNVSVHDMGVPSKSAYVTVLINVEVNNRISFDITEGSLATFAVTAVQEADGTGYIGNIALDQDIELDYEQQKGPYIFSVVASDTDGKKDVARVEVHVKDVNDERPQFPSGQTVEVKENTNETVVGKVEGNDLDGNHMLMYELLSSKCRCESVMGPCQQDWFNLLPSGDVTVNPEIVIDYEECDQATDRDAGNNKDITFSILNMEFVSTDNTASEETLFQVNTAAVENAYVGTIRAQGTLDSERKGKYVITVEAKNGRAEPELKNSTVIEIYTIDSSFRVELYFSPAVDQINENIDQIRSTLASATKATVHILRTISVGQVQRATALTLLEAYFVYLNGTAMQSEAVEKVLQEDLYNANKLSNLGLTGIVSGVTDPTVTDPVRFILLGLIGGLLIVLIVMITSLVCTQRNYKRKLKASKALQSDAMVATENQKPSAIVPGSNQMKANPVLNLIIDTTTDLGFDEEDSCTDKVSVNSLDYNIDLNMTEKDTAPMMVIEEENEEENEYHLYVEPLDFALASRGEKRRAPDAPKSFVNPILDTTDL</sequence>
<evidence type="ECO:0000256" key="6">
    <source>
        <dbReference type="SAM" id="MobiDB-lite"/>
    </source>
</evidence>
<dbReference type="PANTHER" id="PTHR24027">
    <property type="entry name" value="CADHERIN-23"/>
    <property type="match status" value="1"/>
</dbReference>
<evidence type="ECO:0000313" key="10">
    <source>
        <dbReference type="EMBL" id="KAJ8282726.1"/>
    </source>
</evidence>
<feature type="transmembrane region" description="Helical" evidence="7">
    <location>
        <begin position="784"/>
        <end position="806"/>
    </location>
</feature>
<dbReference type="AlphaFoldDB" id="A0A9Q1DVR4"/>
<organism evidence="10 11">
    <name type="scientific">Conger conger</name>
    <name type="common">Conger eel</name>
    <name type="synonym">Muraena conger</name>
    <dbReference type="NCBI Taxonomy" id="82655"/>
    <lineage>
        <taxon>Eukaryota</taxon>
        <taxon>Metazoa</taxon>
        <taxon>Chordata</taxon>
        <taxon>Craniata</taxon>
        <taxon>Vertebrata</taxon>
        <taxon>Euteleostomi</taxon>
        <taxon>Actinopterygii</taxon>
        <taxon>Neopterygii</taxon>
        <taxon>Teleostei</taxon>
        <taxon>Anguilliformes</taxon>
        <taxon>Congridae</taxon>
        <taxon>Conger</taxon>
    </lineage>
</organism>
<dbReference type="SUPFAM" id="SSF49313">
    <property type="entry name" value="Cadherin-like"/>
    <property type="match status" value="6"/>
</dbReference>
<keyword evidence="4 7" id="KW-0472">Membrane</keyword>
<dbReference type="PROSITE" id="PS50268">
    <property type="entry name" value="CADHERIN_2"/>
    <property type="match status" value="5"/>
</dbReference>
<evidence type="ECO:0000256" key="7">
    <source>
        <dbReference type="SAM" id="Phobius"/>
    </source>
</evidence>
<dbReference type="GO" id="GO:0009653">
    <property type="term" value="P:anatomical structure morphogenesis"/>
    <property type="evidence" value="ECO:0007669"/>
    <property type="project" value="UniProtKB-ARBA"/>
</dbReference>
<evidence type="ECO:0000259" key="9">
    <source>
        <dbReference type="PROSITE" id="PS50268"/>
    </source>
</evidence>
<protein>
    <recommendedName>
        <fullName evidence="9">Cadherin domain-containing protein</fullName>
    </recommendedName>
</protein>
<feature type="domain" description="Cadherin" evidence="9">
    <location>
        <begin position="210"/>
        <end position="322"/>
    </location>
</feature>
<comment type="subcellular location">
    <subcellularLocation>
        <location evidence="1">Membrane</location>
    </subcellularLocation>
</comment>
<dbReference type="PANTHER" id="PTHR24027:SF411">
    <property type="entry name" value="CADHERIN DOMAIN-CONTAINING PROTEIN"/>
    <property type="match status" value="1"/>
</dbReference>
<gene>
    <name evidence="10" type="ORF">COCON_G00052450</name>
</gene>
<dbReference type="EMBL" id="JAFJMO010000003">
    <property type="protein sequence ID" value="KAJ8282726.1"/>
    <property type="molecule type" value="Genomic_DNA"/>
</dbReference>
<evidence type="ECO:0000256" key="8">
    <source>
        <dbReference type="SAM" id="SignalP"/>
    </source>
</evidence>
<accession>A0A9Q1DVR4</accession>
<evidence type="ECO:0000256" key="3">
    <source>
        <dbReference type="ARBA" id="ARBA00022837"/>
    </source>
</evidence>
<keyword evidence="11" id="KW-1185">Reference proteome</keyword>
<feature type="domain" description="Cadherin" evidence="9">
    <location>
        <begin position="586"/>
        <end position="688"/>
    </location>
</feature>
<keyword evidence="3 5" id="KW-0106">Calcium</keyword>
<dbReference type="PROSITE" id="PS00232">
    <property type="entry name" value="CADHERIN_1"/>
    <property type="match status" value="2"/>
</dbReference>
<feature type="chain" id="PRO_5040369398" description="Cadherin domain-containing protein" evidence="8">
    <location>
        <begin position="20"/>
        <end position="943"/>
    </location>
</feature>
<evidence type="ECO:0000256" key="1">
    <source>
        <dbReference type="ARBA" id="ARBA00004370"/>
    </source>
</evidence>
<keyword evidence="7" id="KW-1133">Transmembrane helix</keyword>
<name>A0A9Q1DVR4_CONCO</name>
<dbReference type="GO" id="GO:0016477">
    <property type="term" value="P:cell migration"/>
    <property type="evidence" value="ECO:0007669"/>
    <property type="project" value="TreeGrafter"/>
</dbReference>
<feature type="domain" description="Cadherin" evidence="9">
    <location>
        <begin position="22"/>
        <end position="123"/>
    </location>
</feature>
<dbReference type="GO" id="GO:0016342">
    <property type="term" value="C:catenin complex"/>
    <property type="evidence" value="ECO:0007669"/>
    <property type="project" value="TreeGrafter"/>
</dbReference>
<keyword evidence="2" id="KW-0677">Repeat</keyword>
<dbReference type="Proteomes" id="UP001152803">
    <property type="component" value="Unassembled WGS sequence"/>
</dbReference>
<dbReference type="CDD" id="cd11304">
    <property type="entry name" value="Cadherin_repeat"/>
    <property type="match status" value="5"/>
</dbReference>
<dbReference type="GO" id="GO:0045296">
    <property type="term" value="F:cadherin binding"/>
    <property type="evidence" value="ECO:0007669"/>
    <property type="project" value="TreeGrafter"/>
</dbReference>
<dbReference type="SMART" id="SM00112">
    <property type="entry name" value="CA"/>
    <property type="match status" value="5"/>
</dbReference>
<keyword evidence="8" id="KW-0732">Signal</keyword>
<evidence type="ECO:0000256" key="5">
    <source>
        <dbReference type="PROSITE-ProRule" id="PRU00043"/>
    </source>
</evidence>
<evidence type="ECO:0000313" key="11">
    <source>
        <dbReference type="Proteomes" id="UP001152803"/>
    </source>
</evidence>
<dbReference type="GO" id="GO:0008013">
    <property type="term" value="F:beta-catenin binding"/>
    <property type="evidence" value="ECO:0007669"/>
    <property type="project" value="TreeGrafter"/>
</dbReference>
<dbReference type="Pfam" id="PF00028">
    <property type="entry name" value="Cadherin"/>
    <property type="match status" value="3"/>
</dbReference>
<dbReference type="PRINTS" id="PR00205">
    <property type="entry name" value="CADHERIN"/>
</dbReference>
<feature type="signal peptide" evidence="8">
    <location>
        <begin position="1"/>
        <end position="19"/>
    </location>
</feature>
<dbReference type="InterPro" id="IPR002126">
    <property type="entry name" value="Cadherin-like_dom"/>
</dbReference>
<dbReference type="InterPro" id="IPR020894">
    <property type="entry name" value="Cadherin_CS"/>
</dbReference>
<feature type="domain" description="Cadherin" evidence="9">
    <location>
        <begin position="323"/>
        <end position="508"/>
    </location>
</feature>
<proteinExistence type="predicted"/>
<dbReference type="GO" id="GO:0005509">
    <property type="term" value="F:calcium ion binding"/>
    <property type="evidence" value="ECO:0007669"/>
    <property type="project" value="UniProtKB-UniRule"/>
</dbReference>
<dbReference type="OrthoDB" id="6491773at2759"/>
<comment type="caution">
    <text evidence="10">The sequence shown here is derived from an EMBL/GenBank/DDBJ whole genome shotgun (WGS) entry which is preliminary data.</text>
</comment>
<feature type="domain" description="Cadherin" evidence="9">
    <location>
        <begin position="127"/>
        <end position="197"/>
    </location>
</feature>
<keyword evidence="7" id="KW-0812">Transmembrane</keyword>